<organism evidence="1 2">
    <name type="scientific">Streptomyces caelestis</name>
    <dbReference type="NCBI Taxonomy" id="36816"/>
    <lineage>
        <taxon>Bacteria</taxon>
        <taxon>Bacillati</taxon>
        <taxon>Actinomycetota</taxon>
        <taxon>Actinomycetes</taxon>
        <taxon>Kitasatosporales</taxon>
        <taxon>Streptomycetaceae</taxon>
        <taxon>Streptomyces</taxon>
    </lineage>
</organism>
<protein>
    <submittedName>
        <fullName evidence="1">Uncharacterized protein</fullName>
    </submittedName>
</protein>
<name>A0A7W9H034_9ACTN</name>
<dbReference type="AlphaFoldDB" id="A0A7W9H034"/>
<comment type="caution">
    <text evidence="1">The sequence shown here is derived from an EMBL/GenBank/DDBJ whole genome shotgun (WGS) entry which is preliminary data.</text>
</comment>
<accession>A0A7W9H034</accession>
<evidence type="ECO:0000313" key="1">
    <source>
        <dbReference type="EMBL" id="MBB5792908.1"/>
    </source>
</evidence>
<sequence length="147" mass="15823">MNPSRTARCRISPAVVGTTPRGLRSSRGIPISFSSRRTCRIPQRAVRRTSLMLTTLADASPAATPSHESHSLVGAEAADLFRRFPARPRPTAWPETSLSRDALADRLRHLELALPGPGVICPPRTVDLFSRCGLPPGGKGGERHEAA</sequence>
<gene>
    <name evidence="1" type="ORF">HDA41_000872</name>
</gene>
<reference evidence="1 2" key="1">
    <citation type="submission" date="2020-08" db="EMBL/GenBank/DDBJ databases">
        <title>Sequencing the genomes of 1000 actinobacteria strains.</title>
        <authorList>
            <person name="Klenk H.-P."/>
        </authorList>
    </citation>
    <scope>NUCLEOTIDE SEQUENCE [LARGE SCALE GENOMIC DNA]</scope>
    <source>
        <strain evidence="1 2">DSM 40084</strain>
    </source>
</reference>
<keyword evidence="2" id="KW-1185">Reference proteome</keyword>
<proteinExistence type="predicted"/>
<dbReference type="Proteomes" id="UP000590647">
    <property type="component" value="Unassembled WGS sequence"/>
</dbReference>
<evidence type="ECO:0000313" key="2">
    <source>
        <dbReference type="Proteomes" id="UP000590647"/>
    </source>
</evidence>
<dbReference type="EMBL" id="JACHNE010000001">
    <property type="protein sequence ID" value="MBB5792908.1"/>
    <property type="molecule type" value="Genomic_DNA"/>
</dbReference>